<feature type="region of interest" description="Disordered" evidence="1">
    <location>
        <begin position="169"/>
        <end position="188"/>
    </location>
</feature>
<feature type="compositionally biased region" description="Low complexity" evidence="1">
    <location>
        <begin position="38"/>
        <end position="50"/>
    </location>
</feature>
<feature type="compositionally biased region" description="Polar residues" evidence="1">
    <location>
        <begin position="22"/>
        <end position="37"/>
    </location>
</feature>
<organism evidence="2 3">
    <name type="scientific">Teratosphaeria nubilosa</name>
    <dbReference type="NCBI Taxonomy" id="161662"/>
    <lineage>
        <taxon>Eukaryota</taxon>
        <taxon>Fungi</taxon>
        <taxon>Dikarya</taxon>
        <taxon>Ascomycota</taxon>
        <taxon>Pezizomycotina</taxon>
        <taxon>Dothideomycetes</taxon>
        <taxon>Dothideomycetidae</taxon>
        <taxon>Mycosphaerellales</taxon>
        <taxon>Teratosphaeriaceae</taxon>
        <taxon>Teratosphaeria</taxon>
    </lineage>
</organism>
<name>A0A6G1LCL9_9PEZI</name>
<sequence length="188" mass="20449">MSAEPEGIAKPASDQDLLVPPSRTSSSPLSNNKTISRASCASTASKGSSAKTDDSFAISKRQQTEDPLRTYTRLFSAFRDTCDAWMKAKKSNGRLHAENEQLKQRLADLEGNGTLAPVKAVVEDPSQSMHERVKDALVWLKVSPECLEKIFGAVLPVVSAKHAQFSLSEGGQQVGEVNPRKRKRKVVA</sequence>
<evidence type="ECO:0000313" key="2">
    <source>
        <dbReference type="EMBL" id="KAF2770319.1"/>
    </source>
</evidence>
<accession>A0A6G1LCL9</accession>
<evidence type="ECO:0000313" key="3">
    <source>
        <dbReference type="Proteomes" id="UP000799436"/>
    </source>
</evidence>
<dbReference type="Proteomes" id="UP000799436">
    <property type="component" value="Unassembled WGS sequence"/>
</dbReference>
<reference evidence="2" key="1">
    <citation type="journal article" date="2020" name="Stud. Mycol.">
        <title>101 Dothideomycetes genomes: a test case for predicting lifestyles and emergence of pathogens.</title>
        <authorList>
            <person name="Haridas S."/>
            <person name="Albert R."/>
            <person name="Binder M."/>
            <person name="Bloem J."/>
            <person name="Labutti K."/>
            <person name="Salamov A."/>
            <person name="Andreopoulos B."/>
            <person name="Baker S."/>
            <person name="Barry K."/>
            <person name="Bills G."/>
            <person name="Bluhm B."/>
            <person name="Cannon C."/>
            <person name="Castanera R."/>
            <person name="Culley D."/>
            <person name="Daum C."/>
            <person name="Ezra D."/>
            <person name="Gonzalez J."/>
            <person name="Henrissat B."/>
            <person name="Kuo A."/>
            <person name="Liang C."/>
            <person name="Lipzen A."/>
            <person name="Lutzoni F."/>
            <person name="Magnuson J."/>
            <person name="Mondo S."/>
            <person name="Nolan M."/>
            <person name="Ohm R."/>
            <person name="Pangilinan J."/>
            <person name="Park H.-J."/>
            <person name="Ramirez L."/>
            <person name="Alfaro M."/>
            <person name="Sun H."/>
            <person name="Tritt A."/>
            <person name="Yoshinaga Y."/>
            <person name="Zwiers L.-H."/>
            <person name="Turgeon B."/>
            <person name="Goodwin S."/>
            <person name="Spatafora J."/>
            <person name="Crous P."/>
            <person name="Grigoriev I."/>
        </authorList>
    </citation>
    <scope>NUCLEOTIDE SEQUENCE</scope>
    <source>
        <strain evidence="2">CBS 116005</strain>
    </source>
</reference>
<proteinExistence type="predicted"/>
<dbReference type="EMBL" id="ML995826">
    <property type="protein sequence ID" value="KAF2770319.1"/>
    <property type="molecule type" value="Genomic_DNA"/>
</dbReference>
<keyword evidence="3" id="KW-1185">Reference proteome</keyword>
<feature type="region of interest" description="Disordered" evidence="1">
    <location>
        <begin position="1"/>
        <end position="64"/>
    </location>
</feature>
<evidence type="ECO:0000256" key="1">
    <source>
        <dbReference type="SAM" id="MobiDB-lite"/>
    </source>
</evidence>
<protein>
    <submittedName>
        <fullName evidence="2">Uncharacterized protein</fullName>
    </submittedName>
</protein>
<dbReference type="AlphaFoldDB" id="A0A6G1LCL9"/>
<gene>
    <name evidence="2" type="ORF">EJ03DRAFT_65788</name>
</gene>